<dbReference type="InterPro" id="IPR000195">
    <property type="entry name" value="Rab-GAP-TBC_dom"/>
</dbReference>
<dbReference type="STRING" id="45351.A7SIF1"/>
<keyword evidence="4" id="KW-0963">Cytoplasm</keyword>
<dbReference type="AlphaFoldDB" id="A7SIF1"/>
<evidence type="ECO:0000256" key="7">
    <source>
        <dbReference type="ARBA" id="ARBA00064536"/>
    </source>
</evidence>
<keyword evidence="12" id="KW-1185">Reference proteome</keyword>
<organism evidence="11 12">
    <name type="scientific">Nematostella vectensis</name>
    <name type="common">Starlet sea anemone</name>
    <dbReference type="NCBI Taxonomy" id="45351"/>
    <lineage>
        <taxon>Eukaryota</taxon>
        <taxon>Metazoa</taxon>
        <taxon>Cnidaria</taxon>
        <taxon>Anthozoa</taxon>
        <taxon>Hexacorallia</taxon>
        <taxon>Actiniaria</taxon>
        <taxon>Edwardsiidae</taxon>
        <taxon>Nematostella</taxon>
    </lineage>
</organism>
<comment type="subcellular location">
    <subcellularLocation>
        <location evidence="2">Cytoplasm</location>
    </subcellularLocation>
    <subcellularLocation>
        <location evidence="1">Membrane</location>
    </subcellularLocation>
</comment>
<dbReference type="Pfam" id="PF00566">
    <property type="entry name" value="RabGAP-TBC"/>
    <property type="match status" value="1"/>
</dbReference>
<dbReference type="FunFam" id="1.10.8.270:FF:000019">
    <property type="entry name" value="TBC1 domain family member 13"/>
    <property type="match status" value="1"/>
</dbReference>
<dbReference type="InParanoid" id="A7SIF1"/>
<dbReference type="OMA" id="TEFPCEE"/>
<dbReference type="GO" id="GO:0006886">
    <property type="term" value="P:intracellular protein transport"/>
    <property type="evidence" value="ECO:0000318"/>
    <property type="project" value="GO_Central"/>
</dbReference>
<dbReference type="GO" id="GO:0005096">
    <property type="term" value="F:GTPase activator activity"/>
    <property type="evidence" value="ECO:0000318"/>
    <property type="project" value="GO_Central"/>
</dbReference>
<dbReference type="EMBL" id="DS469668">
    <property type="protein sequence ID" value="EDO36498.1"/>
    <property type="molecule type" value="Genomic_DNA"/>
</dbReference>
<keyword evidence="5" id="KW-0472">Membrane</keyword>
<evidence type="ECO:0000256" key="1">
    <source>
        <dbReference type="ARBA" id="ARBA00004370"/>
    </source>
</evidence>
<feature type="domain" description="Rab-GAP TBC" evidence="10">
    <location>
        <begin position="34"/>
        <end position="356"/>
    </location>
</feature>
<dbReference type="FunFam" id="1.10.472.80:FF:000009">
    <property type="entry name" value="TBC1 domain family member 13"/>
    <property type="match status" value="1"/>
</dbReference>
<dbReference type="Proteomes" id="UP000001593">
    <property type="component" value="Unassembled WGS sequence"/>
</dbReference>
<dbReference type="InterPro" id="IPR035969">
    <property type="entry name" value="Rab-GAP_TBC_sf"/>
</dbReference>
<evidence type="ECO:0000256" key="4">
    <source>
        <dbReference type="ARBA" id="ARBA00022490"/>
    </source>
</evidence>
<name>A7SIF1_NEMVE</name>
<reference evidence="11 12" key="1">
    <citation type="journal article" date="2007" name="Science">
        <title>Sea anemone genome reveals ancestral eumetazoan gene repertoire and genomic organization.</title>
        <authorList>
            <person name="Putnam N.H."/>
            <person name="Srivastava M."/>
            <person name="Hellsten U."/>
            <person name="Dirks B."/>
            <person name="Chapman J."/>
            <person name="Salamov A."/>
            <person name="Terry A."/>
            <person name="Shapiro H."/>
            <person name="Lindquist E."/>
            <person name="Kapitonov V.V."/>
            <person name="Jurka J."/>
            <person name="Genikhovich G."/>
            <person name="Grigoriev I.V."/>
            <person name="Lucas S.M."/>
            <person name="Steele R.E."/>
            <person name="Finnerty J.R."/>
            <person name="Technau U."/>
            <person name="Martindale M.Q."/>
            <person name="Rokhsar D.S."/>
        </authorList>
    </citation>
    <scope>NUCLEOTIDE SEQUENCE [LARGE SCALE GENOMIC DNA]</scope>
    <source>
        <strain evidence="12">CH2 X CH6</strain>
    </source>
</reference>
<dbReference type="PANTHER" id="PTHR22957">
    <property type="entry name" value="TBC1 DOMAIN FAMILY MEMBER GTPASE-ACTIVATING PROTEIN"/>
    <property type="match status" value="1"/>
</dbReference>
<dbReference type="PANTHER" id="PTHR22957:SF27">
    <property type="entry name" value="TBC1 DOMAIN FAMILY MEMBER 13"/>
    <property type="match status" value="1"/>
</dbReference>
<evidence type="ECO:0000256" key="8">
    <source>
        <dbReference type="ARBA" id="ARBA00067477"/>
    </source>
</evidence>
<protein>
    <recommendedName>
        <fullName evidence="8">TBC1 domain family member 13</fullName>
    </recommendedName>
</protein>
<feature type="region of interest" description="Disordered" evidence="9">
    <location>
        <begin position="410"/>
        <end position="431"/>
    </location>
</feature>
<dbReference type="SMART" id="SM00164">
    <property type="entry name" value="TBC"/>
    <property type="match status" value="1"/>
</dbReference>
<evidence type="ECO:0000256" key="5">
    <source>
        <dbReference type="ARBA" id="ARBA00023136"/>
    </source>
</evidence>
<dbReference type="Gene3D" id="1.10.10.750">
    <property type="entry name" value="Ypt/Rab-GAP domain of gyp1p, domain 1"/>
    <property type="match status" value="1"/>
</dbReference>
<dbReference type="PhylomeDB" id="A7SIF1"/>
<gene>
    <name evidence="11" type="ORF">NEMVEDRAFT_v1g245478</name>
</gene>
<dbReference type="eggNOG" id="KOG4567">
    <property type="taxonomic scope" value="Eukaryota"/>
</dbReference>
<evidence type="ECO:0000313" key="12">
    <source>
        <dbReference type="Proteomes" id="UP000001593"/>
    </source>
</evidence>
<comment type="function">
    <text evidence="6">Acts as a GTPase-activating protein for RAB35. Together with RAB35 may be involved in regulation of insulin-induced glucose transporter SLC2A4/GLUT4 translocation to the plasma membrane in adipocytes.</text>
</comment>
<sequence>MAAYKQRVAYFQEALHTPVINLRKLRTLCFSGIPEGAGIRALCWMLMLGYLPPEKENWKNVLARQRELYKQFVHEIIIEQCRGIKSGKNENNVHVDHPLNPNPDSRWLGYFKDNEVLLQIDKDCRRLCPDISFFQVATKYPCEDVIGENKDFETLRKRVQSQHLEASHVNTSRVGITNLSLLVLGIGGTIDSIAMQVTTSKKIATEEYNVLEEGQEAHWEVVERILFVYAKLNPGIAYVQGMNEILGPLYYVLASHPSPDWQEHAEADAFFCFTNLMSEIRDNFIKSLDESATGIGSMMQNVLNLIKERDLELWISLEKQQMKPQFYSFRWLTLMLSQEFPLPDVIRVWDSLFADERRFEFLIFVCCAMHMVIRNDLLKGDFVTSMKLLQNYPDIDIHSILSKAIELKHPRAVPPPPREKQTKPGFPLKKR</sequence>
<dbReference type="GO" id="GO:0005737">
    <property type="term" value="C:cytoplasm"/>
    <property type="evidence" value="ECO:0000318"/>
    <property type="project" value="GO_Central"/>
</dbReference>
<proteinExistence type="predicted"/>
<dbReference type="PROSITE" id="PS50086">
    <property type="entry name" value="TBC_RABGAP"/>
    <property type="match status" value="1"/>
</dbReference>
<evidence type="ECO:0000256" key="2">
    <source>
        <dbReference type="ARBA" id="ARBA00004496"/>
    </source>
</evidence>
<dbReference type="GO" id="GO:0016020">
    <property type="term" value="C:membrane"/>
    <property type="evidence" value="ECO:0007669"/>
    <property type="project" value="UniProtKB-SubCell"/>
</dbReference>
<dbReference type="Gene3D" id="1.10.472.80">
    <property type="entry name" value="Ypt/Rab-GAP domain of gyp1p, domain 3"/>
    <property type="match status" value="1"/>
</dbReference>
<evidence type="ECO:0000313" key="11">
    <source>
        <dbReference type="EMBL" id="EDO36498.1"/>
    </source>
</evidence>
<dbReference type="HOGENOM" id="CLU_018687_0_1_1"/>
<keyword evidence="3" id="KW-0343">GTPase activation</keyword>
<evidence type="ECO:0000259" key="10">
    <source>
        <dbReference type="PROSITE" id="PS50086"/>
    </source>
</evidence>
<comment type="subunit">
    <text evidence="7">Interacts with RAB1A and RAB10; in a GTP-dependent manner.</text>
</comment>
<dbReference type="SUPFAM" id="SSF47923">
    <property type="entry name" value="Ypt/Rab-GAP domain of gyp1p"/>
    <property type="match status" value="2"/>
</dbReference>
<evidence type="ECO:0000256" key="3">
    <source>
        <dbReference type="ARBA" id="ARBA00022468"/>
    </source>
</evidence>
<evidence type="ECO:0000256" key="6">
    <source>
        <dbReference type="ARBA" id="ARBA00059763"/>
    </source>
</evidence>
<accession>A7SIF1</accession>
<dbReference type="Gene3D" id="1.10.8.270">
    <property type="entry name" value="putative rabgap domain of human tbc1 domain family member 14 like domains"/>
    <property type="match status" value="1"/>
</dbReference>
<evidence type="ECO:0000256" key="9">
    <source>
        <dbReference type="SAM" id="MobiDB-lite"/>
    </source>
</evidence>